<evidence type="ECO:0000256" key="4">
    <source>
        <dbReference type="ARBA" id="ARBA00022962"/>
    </source>
</evidence>
<dbReference type="InterPro" id="IPR033738">
    <property type="entry name" value="AsnB_N"/>
</dbReference>
<organism evidence="6">
    <name type="scientific">hydrothermal vent metagenome</name>
    <dbReference type="NCBI Taxonomy" id="652676"/>
    <lineage>
        <taxon>unclassified sequences</taxon>
        <taxon>metagenomes</taxon>
        <taxon>ecological metagenomes</taxon>
    </lineage>
</organism>
<dbReference type="PANTHER" id="PTHR43284:SF1">
    <property type="entry name" value="ASPARAGINE SYNTHETASE"/>
    <property type="match status" value="1"/>
</dbReference>
<feature type="domain" description="Glutamine amidotransferase type-2" evidence="5">
    <location>
        <begin position="2"/>
        <end position="212"/>
    </location>
</feature>
<dbReference type="PIRSF" id="PIRSF001589">
    <property type="entry name" value="Asn_synthetase_glu-h"/>
    <property type="match status" value="1"/>
</dbReference>
<dbReference type="InterPro" id="IPR001962">
    <property type="entry name" value="Asn_synthase"/>
</dbReference>
<dbReference type="SUPFAM" id="SSF56235">
    <property type="entry name" value="N-terminal nucleophile aminohydrolases (Ntn hydrolases)"/>
    <property type="match status" value="1"/>
</dbReference>
<accession>A0A3B1BE43</accession>
<gene>
    <name evidence="6" type="ORF">MNBD_GAMMA20-2342</name>
</gene>
<dbReference type="PROSITE" id="PS51278">
    <property type="entry name" value="GATASE_TYPE_2"/>
    <property type="match status" value="1"/>
</dbReference>
<dbReference type="Pfam" id="PF00733">
    <property type="entry name" value="Asn_synthase"/>
    <property type="match status" value="1"/>
</dbReference>
<dbReference type="NCBIfam" id="TIGR01536">
    <property type="entry name" value="asn_synth_AEB"/>
    <property type="match status" value="1"/>
</dbReference>
<reference evidence="6" key="1">
    <citation type="submission" date="2018-06" db="EMBL/GenBank/DDBJ databases">
        <authorList>
            <person name="Zhirakovskaya E."/>
        </authorList>
    </citation>
    <scope>NUCLEOTIDE SEQUENCE</scope>
</reference>
<dbReference type="AlphaFoldDB" id="A0A3B1BE43"/>
<comment type="similarity">
    <text evidence="1">Belongs to the asparagine synthetase family.</text>
</comment>
<keyword evidence="2" id="KW-0547">Nucleotide-binding</keyword>
<dbReference type="SUPFAM" id="SSF52402">
    <property type="entry name" value="Adenine nucleotide alpha hydrolases-like"/>
    <property type="match status" value="1"/>
</dbReference>
<evidence type="ECO:0000256" key="1">
    <source>
        <dbReference type="ARBA" id="ARBA00005752"/>
    </source>
</evidence>
<dbReference type="InterPro" id="IPR029055">
    <property type="entry name" value="Ntn_hydrolases_N"/>
</dbReference>
<dbReference type="EMBL" id="UOFU01000317">
    <property type="protein sequence ID" value="VAX03277.1"/>
    <property type="molecule type" value="Genomic_DNA"/>
</dbReference>
<dbReference type="GO" id="GO:0006529">
    <property type="term" value="P:asparagine biosynthetic process"/>
    <property type="evidence" value="ECO:0007669"/>
    <property type="project" value="InterPro"/>
</dbReference>
<dbReference type="GO" id="GO:0004066">
    <property type="term" value="F:asparagine synthase (glutamine-hydrolyzing) activity"/>
    <property type="evidence" value="ECO:0007669"/>
    <property type="project" value="UniProtKB-EC"/>
</dbReference>
<dbReference type="Gene3D" id="3.40.50.620">
    <property type="entry name" value="HUPs"/>
    <property type="match status" value="1"/>
</dbReference>
<dbReference type="Pfam" id="PF13537">
    <property type="entry name" value="GATase_7"/>
    <property type="match status" value="1"/>
</dbReference>
<dbReference type="InterPro" id="IPR017932">
    <property type="entry name" value="GATase_2_dom"/>
</dbReference>
<dbReference type="GO" id="GO:0005524">
    <property type="term" value="F:ATP binding"/>
    <property type="evidence" value="ECO:0007669"/>
    <property type="project" value="UniProtKB-KW"/>
</dbReference>
<keyword evidence="4" id="KW-0315">Glutamine amidotransferase</keyword>
<sequence length="606" mass="68400">MCGIAGFYHFHANNGAADKLQCMATSLQHRGPDDSGVYLRGNLGLTHTRLSIIDLEGGHQPLFDDQRGLALVANGEIYNYVELREELIEAGHRFSTHSDCETILQAYAKHDRDFLPQLRGMFAFALHDERKGTLTLARDRLGIKPLFYVETAGGIAFASEIKALLTLLPTPPAINPRALVQYLQSQFNTGEETIFEGIRRLPPGTALRIDAKGRIERWRYWSALEVAPRQCSFEEAAHEFDALMDSAMHEHMRSDVPFGLFLSGGVDSAVLLAMLDRYQDKPIRSFSVGFSGARRNDELDNAERIAQQFGTEHTSLKLDQQAVFRRLVHTVWTADDLMRDYANLPTDILAQHASREVKVVFSGEGGDEVFAGYGRNRMSTLQRWAKNLLAPGSGGFRTRGHWRSPWPKRVFGVELQAAKAAVREPFIQAWQATPQTWDDVQRSQYVDLTTALPDNLLVKADRMLMGFGLEGRVPFLDHRIVEFGLSLPAELKIGPGQGKLFLKRWAEQYLPHDHLYRRKRGFHVPVGDWLQGDFLAGLAEKLPHNPAIRQWFRAEGVEQMLAAQRAGKDASREIWGLMQFAIWHRLFVEEPGRVPAAEEDPLAWIS</sequence>
<dbReference type="CDD" id="cd01991">
    <property type="entry name" value="Asn_synthase_B_C"/>
    <property type="match status" value="1"/>
</dbReference>
<dbReference type="PANTHER" id="PTHR43284">
    <property type="entry name" value="ASPARAGINE SYNTHETASE (GLUTAMINE-HYDROLYZING)"/>
    <property type="match status" value="1"/>
</dbReference>
<keyword evidence="3" id="KW-0067">ATP-binding</keyword>
<evidence type="ECO:0000256" key="2">
    <source>
        <dbReference type="ARBA" id="ARBA00022741"/>
    </source>
</evidence>
<dbReference type="CDD" id="cd00712">
    <property type="entry name" value="AsnB"/>
    <property type="match status" value="1"/>
</dbReference>
<dbReference type="InterPro" id="IPR006426">
    <property type="entry name" value="Asn_synth_AEB"/>
</dbReference>
<evidence type="ECO:0000256" key="3">
    <source>
        <dbReference type="ARBA" id="ARBA00022840"/>
    </source>
</evidence>
<dbReference type="Gene3D" id="3.60.20.10">
    <property type="entry name" value="Glutamine Phosphoribosylpyrophosphate, subunit 1, domain 1"/>
    <property type="match status" value="1"/>
</dbReference>
<dbReference type="InterPro" id="IPR014729">
    <property type="entry name" value="Rossmann-like_a/b/a_fold"/>
</dbReference>
<name>A0A3B1BE43_9ZZZZ</name>
<evidence type="ECO:0000259" key="5">
    <source>
        <dbReference type="PROSITE" id="PS51278"/>
    </source>
</evidence>
<evidence type="ECO:0000313" key="6">
    <source>
        <dbReference type="EMBL" id="VAX03277.1"/>
    </source>
</evidence>
<dbReference type="InterPro" id="IPR051786">
    <property type="entry name" value="ASN_synthetase/amidase"/>
</dbReference>
<dbReference type="GO" id="GO:0005829">
    <property type="term" value="C:cytosol"/>
    <property type="evidence" value="ECO:0007669"/>
    <property type="project" value="TreeGrafter"/>
</dbReference>
<keyword evidence="6" id="KW-0436">Ligase</keyword>
<dbReference type="EC" id="6.3.5.4" evidence="6"/>
<protein>
    <submittedName>
        <fullName evidence="6">Asparagine synthetase [glutamine-hydrolyzing]</fullName>
        <ecNumber evidence="6">6.3.5.4</ecNumber>
    </submittedName>
</protein>
<proteinExistence type="inferred from homology"/>